<proteinExistence type="predicted"/>
<keyword evidence="1" id="KW-0472">Membrane</keyword>
<feature type="signal peptide" evidence="2">
    <location>
        <begin position="1"/>
        <end position="24"/>
    </location>
</feature>
<keyword evidence="2" id="KW-0732">Signal</keyword>
<organism evidence="3 4">
    <name type="scientific">Actinomadura livida</name>
    <dbReference type="NCBI Taxonomy" id="79909"/>
    <lineage>
        <taxon>Bacteria</taxon>
        <taxon>Bacillati</taxon>
        <taxon>Actinomycetota</taxon>
        <taxon>Actinomycetes</taxon>
        <taxon>Streptosporangiales</taxon>
        <taxon>Thermomonosporaceae</taxon>
        <taxon>Actinomadura</taxon>
    </lineage>
</organism>
<evidence type="ECO:0000256" key="1">
    <source>
        <dbReference type="SAM" id="Phobius"/>
    </source>
</evidence>
<feature type="chain" id="PRO_5038524378" description="TPM domain-containing protein" evidence="2">
    <location>
        <begin position="25"/>
        <end position="430"/>
    </location>
</feature>
<comment type="caution">
    <text evidence="3">The sequence shown here is derived from an EMBL/GenBank/DDBJ whole genome shotgun (WGS) entry which is preliminary data.</text>
</comment>
<keyword evidence="1" id="KW-1133">Transmembrane helix</keyword>
<dbReference type="EMBL" id="JACHMV010000001">
    <property type="protein sequence ID" value="MBB4775598.1"/>
    <property type="molecule type" value="Genomic_DNA"/>
</dbReference>
<evidence type="ECO:0000313" key="3">
    <source>
        <dbReference type="EMBL" id="MBB4775598.1"/>
    </source>
</evidence>
<accession>A0A7W7MYA3</accession>
<evidence type="ECO:0008006" key="5">
    <source>
        <dbReference type="Google" id="ProtNLM"/>
    </source>
</evidence>
<feature type="transmembrane region" description="Helical" evidence="1">
    <location>
        <begin position="212"/>
        <end position="238"/>
    </location>
</feature>
<sequence>MRRAGTVAMLAALLLTALVLTTKAAGTAAADDPPHAYHRLDRISASLAKDPLFVDPDVSHALDESERARVRRAIGETSRSLGVPAYVVVVPNQGDSESQGRDEAFLFALHKRAGRDGLYLMANSRGGLESEAFRVPRRHRDSVLDEDEPGSWRPADTDRPFDDLAQRITERLNGYATAPSASPAMPRLYSTPDPFGKENELTPAEPEISAPLLTGLLLAGPAAAVLLYWAGIGVLALLRRESTPRDKRRPARHSAAWTEPSMRRLRRLAAKDVGALRQALATADAERGRSYAVSAYDAAQILYDDAKEDEDRAIDLVGAIVLARQGQVALSRDSSDPPVPCAVNPLHGDSVTRRRLAKLTHKVLPKPCPLCESCADVEKRQGLTDRHLLKVPGPGRPRPHTAIPGVWRDTAWGATGKKFLPRVMRYLGVE</sequence>
<dbReference type="RefSeq" id="WP_184884942.1">
    <property type="nucleotide sequence ID" value="NZ_BAAAHD010000045.1"/>
</dbReference>
<name>A0A7W7MYA3_9ACTN</name>
<gene>
    <name evidence="3" type="ORF">F4557_004016</name>
</gene>
<evidence type="ECO:0000256" key="2">
    <source>
        <dbReference type="SAM" id="SignalP"/>
    </source>
</evidence>
<reference evidence="3 4" key="1">
    <citation type="submission" date="2020-08" db="EMBL/GenBank/DDBJ databases">
        <title>Sequencing the genomes of 1000 actinobacteria strains.</title>
        <authorList>
            <person name="Klenk H.-P."/>
        </authorList>
    </citation>
    <scope>NUCLEOTIDE SEQUENCE [LARGE SCALE GENOMIC DNA]</scope>
    <source>
        <strain evidence="3 4">DSM 44772</strain>
    </source>
</reference>
<dbReference type="AlphaFoldDB" id="A0A7W7MYA3"/>
<keyword evidence="1" id="KW-0812">Transmembrane</keyword>
<protein>
    <recommendedName>
        <fullName evidence="5">TPM domain-containing protein</fullName>
    </recommendedName>
</protein>
<dbReference type="Proteomes" id="UP000549343">
    <property type="component" value="Unassembled WGS sequence"/>
</dbReference>
<evidence type="ECO:0000313" key="4">
    <source>
        <dbReference type="Proteomes" id="UP000549343"/>
    </source>
</evidence>